<organism evidence="1 2">
    <name type="scientific">Arthrobacter phage Nitro</name>
    <dbReference type="NCBI Taxonomy" id="3077792"/>
    <lineage>
        <taxon>Viruses</taxon>
        <taxon>Duplodnaviria</taxon>
        <taxon>Heunggongvirae</taxon>
        <taxon>Uroviricota</taxon>
        <taxon>Caudoviricetes</taxon>
        <taxon>Casidaviridae</taxon>
        <taxon>Yangvirus</taxon>
        <taxon>Yangvirus nitro</taxon>
    </lineage>
</organism>
<proteinExistence type="predicted"/>
<evidence type="ECO:0000313" key="1">
    <source>
        <dbReference type="EMBL" id="WNN94004.1"/>
    </source>
</evidence>
<reference evidence="2" key="1">
    <citation type="submission" date="2024-05" db="EMBL/GenBank/DDBJ databases">
        <authorList>
            <person name="Castro N.E."/>
            <person name="Ahmed A."/>
            <person name="Alam A."/>
            <person name="Alyabis N."/>
            <person name="Atluri S."/>
            <person name="Ba P."/>
            <person name="Basile A."/>
            <person name="Bonaguidi A."/>
            <person name="Bordner C."/>
            <person name="Castro C."/>
            <person name="Choi D."/>
            <person name="Delgado D."/>
            <person name="Duong K."/>
            <person name="Ghosh S."/>
            <person name="Gonzalez D."/>
            <person name="Griego G."/>
            <person name="Hasson C."/>
            <person name="Hernandez D."/>
            <person name="Hong S."/>
            <person name="Hwang K."/>
            <person name="Iyer A."/>
            <person name="Johnson R."/>
            <person name="Jung K."/>
            <person name="Liang A."/>
            <person name="Lucker A."/>
            <person name="Marty S.-E."/>
            <person name="Meade B."/>
            <person name="Morales A."/>
            <person name="Noyman E."/>
            <person name="Pickard L."/>
            <person name="Qiu C."/>
            <person name="Riley L."/>
            <person name="Sannareddy S."/>
            <person name="Sawadogo R."/>
            <person name="Schug E."/>
            <person name="Sheetz C."/>
            <person name="Tam C."/>
            <person name="Ward A."/>
            <person name="Wei M."/>
            <person name="Wesley S."/>
            <person name="Yoo C."/>
            <person name="Washington J.M."/>
            <person name="Garlena R.A."/>
            <person name="Russell D.A."/>
            <person name="Jacobs-Sera D."/>
            <person name="Hatfull G.F."/>
        </authorList>
    </citation>
    <scope>NUCLEOTIDE SEQUENCE [LARGE SCALE GENOMIC DNA]</scope>
</reference>
<gene>
    <name evidence="1" type="primary">48</name>
    <name evidence="1" type="ORF">SEA_NITRO_48</name>
</gene>
<accession>A0AA96HEJ6</accession>
<evidence type="ECO:0000313" key="2">
    <source>
        <dbReference type="Proteomes" id="UP001305499"/>
    </source>
</evidence>
<dbReference type="Proteomes" id="UP001305499">
    <property type="component" value="Segment"/>
</dbReference>
<sequence>MTAFIITKDNVADEADKLAHPEGKSNLYAKGLIGPRAASEADEARLRSGEGVAFRLKDDDGNVYYYGRRLEESDADATYAGEPELAPLDCFGTPNAGAVIQEEKNADGVWEAIN</sequence>
<dbReference type="EMBL" id="OR553895">
    <property type="protein sequence ID" value="WNN94004.1"/>
    <property type="molecule type" value="Genomic_DNA"/>
</dbReference>
<name>A0AA96HEJ6_9CAUD</name>
<keyword evidence="2" id="KW-1185">Reference proteome</keyword>
<protein>
    <submittedName>
        <fullName evidence="1">Uncharacterized protein</fullName>
    </submittedName>
</protein>